<protein>
    <submittedName>
        <fullName evidence="3">Uncharacterized protein</fullName>
    </submittedName>
</protein>
<dbReference type="AlphaFoldDB" id="A0AAV9XSV8"/>
<evidence type="ECO:0000313" key="3">
    <source>
        <dbReference type="EMBL" id="KAK6587669.1"/>
    </source>
</evidence>
<feature type="region of interest" description="Disordered" evidence="1">
    <location>
        <begin position="202"/>
        <end position="231"/>
    </location>
</feature>
<keyword evidence="2" id="KW-0472">Membrane</keyword>
<accession>A0AAV9XSV8</accession>
<sequence>MVQISGIEMKGGNNSDCCSCVEGSEGKKINTTKVSLSKEDVDGVCVEESNRKPTINARRGITNMIVSMAFGDESASKHQYKKGSIAYILSRIQNIMGIISLAFSIIIIVFLVTSRINTGKKGIFNSYPVGSIGRSVKFDLMMENSMESGGSISDDVEVNHETSFNSETIDDPEYWADDDDKDLWDEDNDDYLEMDIIKSEEIEDDDQSIKEKNDQDKDKLPQKITGERNKGLRSKGIKVSLPSSLTLYGRVNDNDSYINGIYNIIMENDNEKDKRYPKLQHGRAIYMKKGTDNISDLYIYFDGRHEFWILSKSMDVNTSNPLAFLPDHALIPIRHVGPYGAHSNTSWVFRYHENNKVRVIKDNTVRVVENSSIHNPRIPVYITKSTHNWHIKHHKEKETLINDKDGTKNYIDPYSID</sequence>
<feature type="compositionally biased region" description="Basic and acidic residues" evidence="1">
    <location>
        <begin position="207"/>
        <end position="230"/>
    </location>
</feature>
<keyword evidence="4" id="KW-1185">Reference proteome</keyword>
<organism evidence="3 4">
    <name type="scientific">Cryptosporidium xiaoi</name>
    <dbReference type="NCBI Taxonomy" id="659607"/>
    <lineage>
        <taxon>Eukaryota</taxon>
        <taxon>Sar</taxon>
        <taxon>Alveolata</taxon>
        <taxon>Apicomplexa</taxon>
        <taxon>Conoidasida</taxon>
        <taxon>Coccidia</taxon>
        <taxon>Eucoccidiorida</taxon>
        <taxon>Eimeriorina</taxon>
        <taxon>Cryptosporidiidae</taxon>
        <taxon>Cryptosporidium</taxon>
    </lineage>
</organism>
<proteinExistence type="predicted"/>
<keyword evidence="2" id="KW-0812">Transmembrane</keyword>
<keyword evidence="2" id="KW-1133">Transmembrane helix</keyword>
<evidence type="ECO:0000256" key="1">
    <source>
        <dbReference type="SAM" id="MobiDB-lite"/>
    </source>
</evidence>
<comment type="caution">
    <text evidence="3">The sequence shown here is derived from an EMBL/GenBank/DDBJ whole genome shotgun (WGS) entry which is preliminary data.</text>
</comment>
<dbReference type="EMBL" id="JAWDEY010000036">
    <property type="protein sequence ID" value="KAK6587669.1"/>
    <property type="molecule type" value="Genomic_DNA"/>
</dbReference>
<feature type="transmembrane region" description="Helical" evidence="2">
    <location>
        <begin position="92"/>
        <end position="112"/>
    </location>
</feature>
<evidence type="ECO:0000256" key="2">
    <source>
        <dbReference type="SAM" id="Phobius"/>
    </source>
</evidence>
<reference evidence="3 4" key="1">
    <citation type="submission" date="2023-10" db="EMBL/GenBank/DDBJ databases">
        <title>Comparative genomics analysis reveals potential genetic determinants of host preference in Cryptosporidium xiaoi.</title>
        <authorList>
            <person name="Xiao L."/>
            <person name="Li J."/>
        </authorList>
    </citation>
    <scope>NUCLEOTIDE SEQUENCE [LARGE SCALE GENOMIC DNA]</scope>
    <source>
        <strain evidence="3 4">52996</strain>
    </source>
</reference>
<name>A0AAV9XSV8_9CRYT</name>
<dbReference type="Proteomes" id="UP001311799">
    <property type="component" value="Unassembled WGS sequence"/>
</dbReference>
<gene>
    <name evidence="3" type="ORF">RS030_81478</name>
</gene>
<evidence type="ECO:0000313" key="4">
    <source>
        <dbReference type="Proteomes" id="UP001311799"/>
    </source>
</evidence>